<accession>A0ABT7KJF6</accession>
<feature type="transmembrane region" description="Helical" evidence="2">
    <location>
        <begin position="124"/>
        <end position="142"/>
    </location>
</feature>
<dbReference type="RefSeq" id="WP_285882144.1">
    <property type="nucleotide sequence ID" value="NZ_JARFYN010000037.1"/>
</dbReference>
<keyword evidence="2" id="KW-0472">Membrane</keyword>
<dbReference type="Proteomes" id="UP001172630">
    <property type="component" value="Unassembled WGS sequence"/>
</dbReference>
<evidence type="ECO:0000313" key="4">
    <source>
        <dbReference type="Proteomes" id="UP001172630"/>
    </source>
</evidence>
<dbReference type="EMBL" id="JARFYN010000037">
    <property type="protein sequence ID" value="MDL2408697.1"/>
    <property type="molecule type" value="Genomic_DNA"/>
</dbReference>
<evidence type="ECO:0000256" key="2">
    <source>
        <dbReference type="SAM" id="Phobius"/>
    </source>
</evidence>
<sequence length="144" mass="16401">MNPYPNDSSCRVGRTFARITDNRVGGEIVPVFFFELSSRQKPPEDDGQQPNISCDMQGTFEPYILEHFPHKAVEVPDHPTHKCGERNRMSKRQNPDDTKNTPPTFSAQDARQGEIILQKRWQRWVFVAGLVGIVLLALLLALKL</sequence>
<evidence type="ECO:0000313" key="3">
    <source>
        <dbReference type="EMBL" id="MDL2408697.1"/>
    </source>
</evidence>
<gene>
    <name evidence="3" type="ORF">PY650_24245</name>
</gene>
<proteinExistence type="predicted"/>
<keyword evidence="2" id="KW-0812">Transmembrane</keyword>
<feature type="region of interest" description="Disordered" evidence="1">
    <location>
        <begin position="75"/>
        <end position="107"/>
    </location>
</feature>
<comment type="caution">
    <text evidence="3">The sequence shown here is derived from an EMBL/GenBank/DDBJ whole genome shotgun (WGS) entry which is preliminary data.</text>
</comment>
<keyword evidence="4" id="KW-1185">Reference proteome</keyword>
<protein>
    <submittedName>
        <fullName evidence="3">Uncharacterized protein</fullName>
    </submittedName>
</protein>
<organism evidence="3 4">
    <name type="scientific">Rhizobium calliandrae</name>
    <dbReference type="NCBI Taxonomy" id="1312182"/>
    <lineage>
        <taxon>Bacteria</taxon>
        <taxon>Pseudomonadati</taxon>
        <taxon>Pseudomonadota</taxon>
        <taxon>Alphaproteobacteria</taxon>
        <taxon>Hyphomicrobiales</taxon>
        <taxon>Rhizobiaceae</taxon>
        <taxon>Rhizobium/Agrobacterium group</taxon>
        <taxon>Rhizobium</taxon>
    </lineage>
</organism>
<keyword evidence="2" id="KW-1133">Transmembrane helix</keyword>
<reference evidence="3" key="1">
    <citation type="submission" date="2023-06" db="EMBL/GenBank/DDBJ databases">
        <title>Phylogenetic Diversity of Rhizobium strains.</title>
        <authorList>
            <person name="Moura F.T."/>
            <person name="Helene L.C.F."/>
            <person name="Hungria M."/>
        </authorList>
    </citation>
    <scope>NUCLEOTIDE SEQUENCE</scope>
    <source>
        <strain evidence="3">CCGE524</strain>
    </source>
</reference>
<name>A0ABT7KJF6_9HYPH</name>
<feature type="compositionally biased region" description="Basic and acidic residues" evidence="1">
    <location>
        <begin position="75"/>
        <end position="99"/>
    </location>
</feature>
<evidence type="ECO:0000256" key="1">
    <source>
        <dbReference type="SAM" id="MobiDB-lite"/>
    </source>
</evidence>